<dbReference type="PANTHER" id="PTHR42770:SF7">
    <property type="entry name" value="MEMBRANE PROTEIN"/>
    <property type="match status" value="1"/>
</dbReference>
<feature type="transmembrane region" description="Helical" evidence="6">
    <location>
        <begin position="199"/>
        <end position="216"/>
    </location>
</feature>
<evidence type="ECO:0000256" key="6">
    <source>
        <dbReference type="SAM" id="Phobius"/>
    </source>
</evidence>
<keyword evidence="2" id="KW-1003">Cell membrane</keyword>
<gene>
    <name evidence="7" type="ORF">IPO85_12095</name>
</gene>
<keyword evidence="5 6" id="KW-0472">Membrane</keyword>
<reference evidence="7 8" key="1">
    <citation type="submission" date="2020-10" db="EMBL/GenBank/DDBJ databases">
        <title>Connecting structure to function with the recovery of over 1000 high-quality activated sludge metagenome-assembled genomes encoding full-length rRNA genes using long-read sequencing.</title>
        <authorList>
            <person name="Singleton C.M."/>
            <person name="Petriglieri F."/>
            <person name="Kristensen J.M."/>
            <person name="Kirkegaard R.H."/>
            <person name="Michaelsen T.Y."/>
            <person name="Andersen M.H."/>
            <person name="Karst S.M."/>
            <person name="Dueholm M.S."/>
            <person name="Nielsen P.H."/>
            <person name="Albertsen M."/>
        </authorList>
    </citation>
    <scope>NUCLEOTIDE SEQUENCE [LARGE SCALE GENOMIC DNA]</scope>
    <source>
        <strain evidence="7">Ribe_18-Q3-R11-54_BAT3C.373</strain>
    </source>
</reference>
<evidence type="ECO:0000256" key="2">
    <source>
        <dbReference type="ARBA" id="ARBA00022475"/>
    </source>
</evidence>
<dbReference type="AlphaFoldDB" id="A0A9D7SA71"/>
<feature type="transmembrane region" description="Helical" evidence="6">
    <location>
        <begin position="323"/>
        <end position="343"/>
    </location>
</feature>
<proteinExistence type="predicted"/>
<evidence type="ECO:0000313" key="7">
    <source>
        <dbReference type="EMBL" id="MBK9718231.1"/>
    </source>
</evidence>
<dbReference type="Gene3D" id="1.20.1740.10">
    <property type="entry name" value="Amino acid/polyamine transporter I"/>
    <property type="match status" value="1"/>
</dbReference>
<feature type="transmembrane region" description="Helical" evidence="6">
    <location>
        <begin position="272"/>
        <end position="292"/>
    </location>
</feature>
<evidence type="ECO:0000256" key="1">
    <source>
        <dbReference type="ARBA" id="ARBA00004651"/>
    </source>
</evidence>
<feature type="transmembrane region" description="Helical" evidence="6">
    <location>
        <begin position="228"/>
        <end position="252"/>
    </location>
</feature>
<accession>A0A9D7SA71</accession>
<feature type="transmembrane region" description="Helical" evidence="6">
    <location>
        <begin position="124"/>
        <end position="147"/>
    </location>
</feature>
<feature type="transmembrane region" description="Helical" evidence="6">
    <location>
        <begin position="383"/>
        <end position="403"/>
    </location>
</feature>
<dbReference type="PANTHER" id="PTHR42770">
    <property type="entry name" value="AMINO ACID TRANSPORTER-RELATED"/>
    <property type="match status" value="1"/>
</dbReference>
<evidence type="ECO:0000256" key="3">
    <source>
        <dbReference type="ARBA" id="ARBA00022692"/>
    </source>
</evidence>
<feature type="transmembrane region" description="Helical" evidence="6">
    <location>
        <begin position="409"/>
        <end position="428"/>
    </location>
</feature>
<feature type="transmembrane region" description="Helical" evidence="6">
    <location>
        <begin position="159"/>
        <end position="179"/>
    </location>
</feature>
<dbReference type="Proteomes" id="UP000808349">
    <property type="component" value="Unassembled WGS sequence"/>
</dbReference>
<sequence>MSNPKKEEGLKREVDVAGLTLTIVNGTIGAGIFALPAIISIALGAFGIFSYLFCSIMMAAILLCYAEIGSRITTSGGSYAYVEAAFGTFPAYIINWLYFFGWSVLGSAALMNIIADSMATMFPIFYNSLARAFFFFIIIGFIVLVNIRGVKQGVNFIKWITIIKLFPLFAIILFGFSRVEASNLYWNEIPSLKTFSNTALLLFFAFAGFETSLSVSGEIKNPTRTVPLGILFGGSIVFIIYVLIQTVAQGVIGLQMEAFKAAPLAAVAEQLIGPIGGTILLITAIISTFGNVSADVLSTPRLLFAGANDGIFPKFLTKIHAKFFTPHIAVITYASLIFLFSITGGFKQLASLASGAILIVYLSVILATIKLRNNPQSALEKSFRAPGGLIIPIIGILSILWLLTSLSQIEVISIIILILVTCLFYIAIKKVQKL</sequence>
<feature type="transmembrane region" description="Helical" evidence="6">
    <location>
        <begin position="21"/>
        <end position="42"/>
    </location>
</feature>
<feature type="transmembrane region" description="Helical" evidence="6">
    <location>
        <begin position="349"/>
        <end position="371"/>
    </location>
</feature>
<dbReference type="PIRSF" id="PIRSF006060">
    <property type="entry name" value="AA_transporter"/>
    <property type="match status" value="1"/>
</dbReference>
<protein>
    <submittedName>
        <fullName evidence="7">Amino acid permease</fullName>
    </submittedName>
</protein>
<organism evidence="7 8">
    <name type="scientific">Candidatus Defluviibacterium haderslevense</name>
    <dbReference type="NCBI Taxonomy" id="2981993"/>
    <lineage>
        <taxon>Bacteria</taxon>
        <taxon>Pseudomonadati</taxon>
        <taxon>Bacteroidota</taxon>
        <taxon>Saprospiria</taxon>
        <taxon>Saprospirales</taxon>
        <taxon>Saprospiraceae</taxon>
        <taxon>Candidatus Defluviibacterium</taxon>
    </lineage>
</organism>
<comment type="caution">
    <text evidence="7">The sequence shown here is derived from an EMBL/GenBank/DDBJ whole genome shotgun (WGS) entry which is preliminary data.</text>
</comment>
<dbReference type="GO" id="GO:0022857">
    <property type="term" value="F:transmembrane transporter activity"/>
    <property type="evidence" value="ECO:0007669"/>
    <property type="project" value="InterPro"/>
</dbReference>
<evidence type="ECO:0000313" key="8">
    <source>
        <dbReference type="Proteomes" id="UP000808349"/>
    </source>
</evidence>
<keyword evidence="3 6" id="KW-0812">Transmembrane</keyword>
<feature type="transmembrane region" description="Helical" evidence="6">
    <location>
        <begin position="80"/>
        <end position="104"/>
    </location>
</feature>
<dbReference type="Pfam" id="PF13520">
    <property type="entry name" value="AA_permease_2"/>
    <property type="match status" value="1"/>
</dbReference>
<comment type="subcellular location">
    <subcellularLocation>
        <location evidence="1">Cell membrane</location>
        <topology evidence="1">Multi-pass membrane protein</topology>
    </subcellularLocation>
</comment>
<dbReference type="InterPro" id="IPR050367">
    <property type="entry name" value="APC_superfamily"/>
</dbReference>
<dbReference type="GO" id="GO:0005886">
    <property type="term" value="C:plasma membrane"/>
    <property type="evidence" value="ECO:0007669"/>
    <property type="project" value="UniProtKB-SubCell"/>
</dbReference>
<dbReference type="InterPro" id="IPR002293">
    <property type="entry name" value="AA/rel_permease1"/>
</dbReference>
<evidence type="ECO:0000256" key="5">
    <source>
        <dbReference type="ARBA" id="ARBA00023136"/>
    </source>
</evidence>
<evidence type="ECO:0000256" key="4">
    <source>
        <dbReference type="ARBA" id="ARBA00022989"/>
    </source>
</evidence>
<feature type="transmembrane region" description="Helical" evidence="6">
    <location>
        <begin position="48"/>
        <end position="68"/>
    </location>
</feature>
<dbReference type="EMBL" id="JADKFW010000008">
    <property type="protein sequence ID" value="MBK9718231.1"/>
    <property type="molecule type" value="Genomic_DNA"/>
</dbReference>
<keyword evidence="4 6" id="KW-1133">Transmembrane helix</keyword>
<name>A0A9D7SA71_9BACT</name>